<dbReference type="GO" id="GO:0007165">
    <property type="term" value="P:signal transduction"/>
    <property type="evidence" value="ECO:0007669"/>
    <property type="project" value="InterPro"/>
</dbReference>
<feature type="repeat" description="WD" evidence="4">
    <location>
        <begin position="807"/>
        <end position="848"/>
    </location>
</feature>
<dbReference type="PROSITE" id="PS50104">
    <property type="entry name" value="TIR"/>
    <property type="match status" value="1"/>
</dbReference>
<dbReference type="InterPro" id="IPR018391">
    <property type="entry name" value="PQQ_b-propeller_rpt"/>
</dbReference>
<name>A0AAU7ZPR8_9BACT</name>
<organism evidence="6">
    <name type="scientific">Tunturiibacter psychrotolerans</name>
    <dbReference type="NCBI Taxonomy" id="3069686"/>
    <lineage>
        <taxon>Bacteria</taxon>
        <taxon>Pseudomonadati</taxon>
        <taxon>Acidobacteriota</taxon>
        <taxon>Terriglobia</taxon>
        <taxon>Terriglobales</taxon>
        <taxon>Acidobacteriaceae</taxon>
        <taxon>Tunturiibacter</taxon>
    </lineage>
</organism>
<dbReference type="InterPro" id="IPR000157">
    <property type="entry name" value="TIR_dom"/>
</dbReference>
<dbReference type="Gene3D" id="1.10.10.10">
    <property type="entry name" value="Winged helix-like DNA-binding domain superfamily/Winged helix DNA-binding domain"/>
    <property type="match status" value="1"/>
</dbReference>
<dbReference type="Pfam" id="PF00931">
    <property type="entry name" value="NB-ARC"/>
    <property type="match status" value="1"/>
</dbReference>
<dbReference type="EMBL" id="CP132942">
    <property type="protein sequence ID" value="XCB32960.1"/>
    <property type="molecule type" value="Genomic_DNA"/>
</dbReference>
<evidence type="ECO:0000256" key="1">
    <source>
        <dbReference type="ARBA" id="ARBA00022574"/>
    </source>
</evidence>
<feature type="repeat" description="WD" evidence="4">
    <location>
        <begin position="681"/>
        <end position="722"/>
    </location>
</feature>
<feature type="repeat" description="WD" evidence="4">
    <location>
        <begin position="597"/>
        <end position="638"/>
    </location>
</feature>
<dbReference type="GO" id="GO:0000398">
    <property type="term" value="P:mRNA splicing, via spliceosome"/>
    <property type="evidence" value="ECO:0007669"/>
    <property type="project" value="InterPro"/>
</dbReference>
<dbReference type="PANTHER" id="PTHR22848">
    <property type="entry name" value="WD40 REPEAT PROTEIN"/>
    <property type="match status" value="1"/>
</dbReference>
<feature type="repeat" description="WD" evidence="4">
    <location>
        <begin position="1059"/>
        <end position="1100"/>
    </location>
</feature>
<dbReference type="Gene3D" id="1.10.8.430">
    <property type="entry name" value="Helical domain of apoptotic protease-activating factors"/>
    <property type="match status" value="1"/>
</dbReference>
<dbReference type="Gene3D" id="3.40.50.300">
    <property type="entry name" value="P-loop containing nucleotide triphosphate hydrolases"/>
    <property type="match status" value="1"/>
</dbReference>
<dbReference type="InterPro" id="IPR042197">
    <property type="entry name" value="Apaf_helical"/>
</dbReference>
<dbReference type="InterPro" id="IPR027417">
    <property type="entry name" value="P-loop_NTPase"/>
</dbReference>
<feature type="repeat" description="WD" evidence="4">
    <location>
        <begin position="723"/>
        <end position="764"/>
    </location>
</feature>
<reference evidence="6" key="2">
    <citation type="journal article" date="2024" name="Environ. Microbiol.">
        <title>Genome analysis and description of Tunturibacter gen. nov. expands the diversity of Terriglobia in tundra soils.</title>
        <authorList>
            <person name="Messyasz A."/>
            <person name="Mannisto M.K."/>
            <person name="Kerkhof L.J."/>
            <person name="Haggblom M.M."/>
        </authorList>
    </citation>
    <scope>NUCLEOTIDE SEQUENCE</scope>
    <source>
        <strain evidence="6">X5P6</strain>
    </source>
</reference>
<feature type="repeat" description="WD" evidence="4">
    <location>
        <begin position="1017"/>
        <end position="1058"/>
    </location>
</feature>
<evidence type="ECO:0000256" key="2">
    <source>
        <dbReference type="ARBA" id="ARBA00022737"/>
    </source>
</evidence>
<dbReference type="Gene3D" id="2.130.10.10">
    <property type="entry name" value="YVTN repeat-like/Quinoprotein amine dehydrogenase"/>
    <property type="match status" value="7"/>
</dbReference>
<gene>
    <name evidence="6" type="ORF">RBB77_21470</name>
</gene>
<evidence type="ECO:0000313" key="6">
    <source>
        <dbReference type="EMBL" id="XCB32960.1"/>
    </source>
</evidence>
<dbReference type="InterPro" id="IPR036388">
    <property type="entry name" value="WH-like_DNA-bd_sf"/>
</dbReference>
<feature type="repeat" description="WD" evidence="4">
    <location>
        <begin position="555"/>
        <end position="596"/>
    </location>
</feature>
<dbReference type="InterPro" id="IPR001680">
    <property type="entry name" value="WD40_rpt"/>
</dbReference>
<dbReference type="InterPro" id="IPR045184">
    <property type="entry name" value="SMU1"/>
</dbReference>
<dbReference type="CDD" id="cd00200">
    <property type="entry name" value="WD40"/>
    <property type="match status" value="2"/>
</dbReference>
<dbReference type="SUPFAM" id="SSF52200">
    <property type="entry name" value="Toll/Interleukin receptor TIR domain"/>
    <property type="match status" value="1"/>
</dbReference>
<feature type="repeat" description="WD" evidence="4">
    <location>
        <begin position="639"/>
        <end position="680"/>
    </location>
</feature>
<dbReference type="PRINTS" id="PR00320">
    <property type="entry name" value="GPROTEINBRPT"/>
</dbReference>
<feature type="repeat" description="WD" evidence="4">
    <location>
        <begin position="849"/>
        <end position="890"/>
    </location>
</feature>
<feature type="domain" description="TIR" evidence="5">
    <location>
        <begin position="5"/>
        <end position="122"/>
    </location>
</feature>
<feature type="repeat" description="WD" evidence="4">
    <location>
        <begin position="1101"/>
        <end position="1142"/>
    </location>
</feature>
<dbReference type="GO" id="GO:0005829">
    <property type="term" value="C:cytosol"/>
    <property type="evidence" value="ECO:0007669"/>
    <property type="project" value="UniProtKB-ARBA"/>
</dbReference>
<feature type="repeat" description="WD" evidence="4">
    <location>
        <begin position="933"/>
        <end position="974"/>
    </location>
</feature>
<dbReference type="InterPro" id="IPR019775">
    <property type="entry name" value="WD40_repeat_CS"/>
</dbReference>
<proteinExistence type="predicted"/>
<dbReference type="Pfam" id="PF13676">
    <property type="entry name" value="TIR_2"/>
    <property type="match status" value="1"/>
</dbReference>
<dbReference type="InterPro" id="IPR036322">
    <property type="entry name" value="WD40_repeat_dom_sf"/>
</dbReference>
<dbReference type="SUPFAM" id="SSF50978">
    <property type="entry name" value="WD40 repeat-like"/>
    <property type="match status" value="3"/>
</dbReference>
<feature type="repeat" description="WD" evidence="4">
    <location>
        <begin position="891"/>
        <end position="932"/>
    </location>
</feature>
<reference evidence="6" key="1">
    <citation type="submission" date="2023-08" db="EMBL/GenBank/DDBJ databases">
        <authorList>
            <person name="Messyasz A."/>
            <person name="Mannisto M.K."/>
            <person name="Kerkhof L.J."/>
            <person name="Haggblom M."/>
        </authorList>
    </citation>
    <scope>NUCLEOTIDE SEQUENCE</scope>
    <source>
        <strain evidence="6">X5P6</strain>
    </source>
</reference>
<accession>A0AAU7ZPR8</accession>
<dbReference type="InterPro" id="IPR035897">
    <property type="entry name" value="Toll_tir_struct_dom_sf"/>
</dbReference>
<protein>
    <recommendedName>
        <fullName evidence="3">WD40 repeat-containing protein SMU1</fullName>
    </recommendedName>
</protein>
<keyword evidence="2" id="KW-0677">Repeat</keyword>
<dbReference type="PRINTS" id="PR00364">
    <property type="entry name" value="DISEASERSIST"/>
</dbReference>
<dbReference type="SUPFAM" id="SSF52540">
    <property type="entry name" value="P-loop containing nucleoside triphosphate hydrolases"/>
    <property type="match status" value="1"/>
</dbReference>
<dbReference type="Pfam" id="PF00400">
    <property type="entry name" value="WD40"/>
    <property type="match status" value="14"/>
</dbReference>
<dbReference type="InterPro" id="IPR015943">
    <property type="entry name" value="WD40/YVTN_repeat-like_dom_sf"/>
</dbReference>
<dbReference type="PROSITE" id="PS50294">
    <property type="entry name" value="WD_REPEATS_REGION"/>
    <property type="match status" value="14"/>
</dbReference>
<dbReference type="SMART" id="SM00320">
    <property type="entry name" value="WD40"/>
    <property type="match status" value="15"/>
</dbReference>
<dbReference type="PROSITE" id="PS50082">
    <property type="entry name" value="WD_REPEATS_2"/>
    <property type="match status" value="14"/>
</dbReference>
<evidence type="ECO:0000256" key="3">
    <source>
        <dbReference type="ARBA" id="ARBA00026184"/>
    </source>
</evidence>
<dbReference type="InterPro" id="IPR020472">
    <property type="entry name" value="WD40_PAC1"/>
</dbReference>
<dbReference type="InterPro" id="IPR002182">
    <property type="entry name" value="NB-ARC"/>
</dbReference>
<dbReference type="AlphaFoldDB" id="A0AAU7ZPR8"/>
<dbReference type="KEGG" id="tpsc:RBB77_21470"/>
<dbReference type="GO" id="GO:0043531">
    <property type="term" value="F:ADP binding"/>
    <property type="evidence" value="ECO:0007669"/>
    <property type="project" value="InterPro"/>
</dbReference>
<feature type="repeat" description="WD" evidence="4">
    <location>
        <begin position="765"/>
        <end position="806"/>
    </location>
</feature>
<dbReference type="Gene3D" id="3.40.50.10140">
    <property type="entry name" value="Toll/interleukin-1 receptor homology (TIR) domain"/>
    <property type="match status" value="1"/>
</dbReference>
<dbReference type="PROSITE" id="PS00678">
    <property type="entry name" value="WD_REPEATS_1"/>
    <property type="match status" value="13"/>
</dbReference>
<sequence length="1183" mass="129318">MLLFEPSRVFISYARKDGAALAQRLQSDLTKHGFDAWLDAQRIGGGAVWSMQIEREIDTRQVMIALLSPGSYSSEMCRAEQLLALDHGKRVIPVLAVTSSGRPVYLYARQYRDFTDEASYVVRLGELLADIRTGATAILPDTYRKTRVTYLTVPPRAANYLERSEALHALRDALFAEDQRQPIALTSLAGMGGIGKTVLAKALTDDEVVRRAFPDGIVWITAGKERKRDFIEEMREVARALGDDLSGYNTALACEHQYRTTIASKAALIVVDDVWSKSDIEPLLAESPRSRFLFTTRDAAIGRFVGAHEHRANLLDVSQSRELLASWANLPLAELPPAADDMIAECGRLPLALSVVGAMLRGANAEFWTDTLDLLRKADLSAIQEQLPEGQQSFFKAVEVSFQSLKPEMQERYKALAVLLEDMAAPLPILETLWNVDRPEARRVSRKLVDRSLTQSDGADESIRLHDLQLDYVRAQHSDKEALELIRGAVRLSSNVIARDPSQFTSQMLGRLLPHRDMPTIEEFTRRVAEGMRTPWLRPLTPALHPPGTALLRTLSGHLGWVSDVALNGDGRRAISASGDYTLKVWDVESGQQLRTLIGHSGWVNEVALSRDGRRAVSASHDRTLKVWGVESGQEQRTLTGHSDAVLAVALSGDGRRAVSASHDRTLKVWDVESGQELRTLTGHSDAVLAVALSGDGRRAVSASHDRTLKVWDVESGQELRTLIGHFGEVRNVALSGDGRHAVSASDDKTLKVWDVESGQQLRTLAGHSGEVNDVALSGDGRRAVSASNDKTLKVWDIESGHERRTLTGHSGEVRNVALSGDGRRAISASGDYTLKVWDVESAQERHTLTGHSGEVNGVALSGDGRRVVSASHDRTLKVWDVENGKELRTLTGHEGWVLAVALSGDGRHAVSASDDKTLKVWDVESGQQLRTLAGHSGEVNGVALSEDGRRAVSASHDYTLKVWDVGSGQELRTLAGHSGWVSGVVLSRDGRRAVSASYDCTLKVWDVESGQELRTLSGHFGWVRNVTLSEDGRRAVSASDDKTLKVWDVESGQELRTLTGHSDTVRNVALNGDGRRAVSASYDCTLKVWDVESGQELRTLTGHSGEVRNVALSADGRRAVSASGDRTLKVWDVESGECIATFTCDSRAPCCAFADYRTIIAGDAGGRLHFLSLEFASLDNSY</sequence>
<evidence type="ECO:0000259" key="5">
    <source>
        <dbReference type="PROSITE" id="PS50104"/>
    </source>
</evidence>
<dbReference type="RefSeq" id="WP_353063802.1">
    <property type="nucleotide sequence ID" value="NZ_CP132942.1"/>
</dbReference>
<keyword evidence="1 4" id="KW-0853">WD repeat</keyword>
<evidence type="ECO:0000256" key="4">
    <source>
        <dbReference type="PROSITE-ProRule" id="PRU00221"/>
    </source>
</evidence>
<dbReference type="SMART" id="SM00564">
    <property type="entry name" value="PQQ"/>
    <property type="match status" value="10"/>
</dbReference>
<feature type="repeat" description="WD" evidence="4">
    <location>
        <begin position="975"/>
        <end position="1016"/>
    </location>
</feature>